<dbReference type="AlphaFoldDB" id="A0A9W9KDE1"/>
<sequence>MQLKSISHPSAFKKTHTKATAPAATPDRQYDPARDCSENVGQDSVSPQRIWAQLVDPDFPRPKTSDPNEKMWKGLSRRDQIWLVWNMEPKFVNWITPRGFNIDFANYFIREAKEALGNGGIYAVGNAVHSCLDPRCADFPTPEGYI</sequence>
<reference evidence="2" key="2">
    <citation type="journal article" date="2023" name="IMA Fungus">
        <title>Comparative genomic study of the Penicillium genus elucidates a diverse pangenome and 15 lateral gene transfer events.</title>
        <authorList>
            <person name="Petersen C."/>
            <person name="Sorensen T."/>
            <person name="Nielsen M.R."/>
            <person name="Sondergaard T.E."/>
            <person name="Sorensen J.L."/>
            <person name="Fitzpatrick D.A."/>
            <person name="Frisvad J.C."/>
            <person name="Nielsen K.L."/>
        </authorList>
    </citation>
    <scope>NUCLEOTIDE SEQUENCE</scope>
    <source>
        <strain evidence="2">IBT 34128</strain>
    </source>
</reference>
<protein>
    <submittedName>
        <fullName evidence="2">Uncharacterized protein</fullName>
    </submittedName>
</protein>
<reference evidence="2" key="1">
    <citation type="submission" date="2022-11" db="EMBL/GenBank/DDBJ databases">
        <authorList>
            <person name="Petersen C."/>
        </authorList>
    </citation>
    <scope>NUCLEOTIDE SEQUENCE</scope>
    <source>
        <strain evidence="2">IBT 34128</strain>
    </source>
</reference>
<gene>
    <name evidence="2" type="ORF">NUU61_004476</name>
</gene>
<dbReference type="OrthoDB" id="4319888at2759"/>
<name>A0A9W9KDE1_9EURO</name>
<evidence type="ECO:0000256" key="1">
    <source>
        <dbReference type="SAM" id="MobiDB-lite"/>
    </source>
</evidence>
<keyword evidence="3" id="KW-1185">Reference proteome</keyword>
<evidence type="ECO:0000313" key="3">
    <source>
        <dbReference type="Proteomes" id="UP001141434"/>
    </source>
</evidence>
<evidence type="ECO:0000313" key="2">
    <source>
        <dbReference type="EMBL" id="KAJ5102254.1"/>
    </source>
</evidence>
<dbReference type="EMBL" id="JAPMSZ010000005">
    <property type="protein sequence ID" value="KAJ5102254.1"/>
    <property type="molecule type" value="Genomic_DNA"/>
</dbReference>
<accession>A0A9W9KDE1</accession>
<proteinExistence type="predicted"/>
<dbReference type="Proteomes" id="UP001141434">
    <property type="component" value="Unassembled WGS sequence"/>
</dbReference>
<dbReference type="GeneID" id="81394226"/>
<dbReference type="RefSeq" id="XP_056513085.1">
    <property type="nucleotide sequence ID" value="XM_056655058.1"/>
</dbReference>
<feature type="compositionally biased region" description="Basic and acidic residues" evidence="1">
    <location>
        <begin position="28"/>
        <end position="37"/>
    </location>
</feature>
<feature type="region of interest" description="Disordered" evidence="1">
    <location>
        <begin position="1"/>
        <end position="47"/>
    </location>
</feature>
<comment type="caution">
    <text evidence="2">The sequence shown here is derived from an EMBL/GenBank/DDBJ whole genome shotgun (WGS) entry which is preliminary data.</text>
</comment>
<organism evidence="2 3">
    <name type="scientific">Penicillium alfredii</name>
    <dbReference type="NCBI Taxonomy" id="1506179"/>
    <lineage>
        <taxon>Eukaryota</taxon>
        <taxon>Fungi</taxon>
        <taxon>Dikarya</taxon>
        <taxon>Ascomycota</taxon>
        <taxon>Pezizomycotina</taxon>
        <taxon>Eurotiomycetes</taxon>
        <taxon>Eurotiomycetidae</taxon>
        <taxon>Eurotiales</taxon>
        <taxon>Aspergillaceae</taxon>
        <taxon>Penicillium</taxon>
    </lineage>
</organism>